<dbReference type="GO" id="GO:0043565">
    <property type="term" value="F:sequence-specific DNA binding"/>
    <property type="evidence" value="ECO:0007669"/>
    <property type="project" value="InterPro"/>
</dbReference>
<keyword evidence="8" id="KW-0902">Two-component regulatory system</keyword>
<dbReference type="InterPro" id="IPR001789">
    <property type="entry name" value="Sig_transdc_resp-reg_receiver"/>
</dbReference>
<dbReference type="CDD" id="cd17574">
    <property type="entry name" value="REC_OmpR"/>
    <property type="match status" value="1"/>
</dbReference>
<feature type="modified residue" description="4-aspartylphosphate" evidence="12">
    <location>
        <position position="1180"/>
    </location>
</feature>
<dbReference type="SMART" id="SM00388">
    <property type="entry name" value="HisKA"/>
    <property type="match status" value="1"/>
</dbReference>
<feature type="domain" description="Histidine kinase" evidence="15">
    <location>
        <begin position="876"/>
        <end position="1099"/>
    </location>
</feature>
<evidence type="ECO:0000256" key="5">
    <source>
        <dbReference type="ARBA" id="ARBA00022741"/>
    </source>
</evidence>
<dbReference type="Pfam" id="PF07494">
    <property type="entry name" value="Reg_prop"/>
    <property type="match status" value="8"/>
</dbReference>
<evidence type="ECO:0000256" key="9">
    <source>
        <dbReference type="ARBA" id="ARBA00023015"/>
    </source>
</evidence>
<evidence type="ECO:0000256" key="6">
    <source>
        <dbReference type="ARBA" id="ARBA00022777"/>
    </source>
</evidence>
<dbReference type="EC" id="2.7.13.3" evidence="2"/>
<dbReference type="InterPro" id="IPR036890">
    <property type="entry name" value="HATPase_C_sf"/>
</dbReference>
<dbReference type="RefSeq" id="WP_091143799.1">
    <property type="nucleotide sequence ID" value="NZ_FNAI01000001.1"/>
</dbReference>
<evidence type="ECO:0000256" key="1">
    <source>
        <dbReference type="ARBA" id="ARBA00000085"/>
    </source>
</evidence>
<dbReference type="Pfam" id="PF12833">
    <property type="entry name" value="HTH_18"/>
    <property type="match status" value="1"/>
</dbReference>
<dbReference type="Pfam" id="PF00072">
    <property type="entry name" value="Response_reg"/>
    <property type="match status" value="1"/>
</dbReference>
<feature type="signal peptide" evidence="13">
    <location>
        <begin position="1"/>
        <end position="21"/>
    </location>
</feature>
<dbReference type="SMART" id="SM00448">
    <property type="entry name" value="REC"/>
    <property type="match status" value="1"/>
</dbReference>
<dbReference type="InterPro" id="IPR013783">
    <property type="entry name" value="Ig-like_fold"/>
</dbReference>
<organism evidence="17 18">
    <name type="scientific">Mucilaginibacter pineti</name>
    <dbReference type="NCBI Taxonomy" id="1391627"/>
    <lineage>
        <taxon>Bacteria</taxon>
        <taxon>Pseudomonadati</taxon>
        <taxon>Bacteroidota</taxon>
        <taxon>Sphingobacteriia</taxon>
        <taxon>Sphingobacteriales</taxon>
        <taxon>Sphingobacteriaceae</taxon>
        <taxon>Mucilaginibacter</taxon>
    </lineage>
</organism>
<dbReference type="InterPro" id="IPR036097">
    <property type="entry name" value="HisK_dim/P_sf"/>
</dbReference>
<name>A0A1G6U523_9SPHI</name>
<dbReference type="FunFam" id="2.60.40.10:FF:000791">
    <property type="entry name" value="Two-component system sensor histidine kinase/response regulator"/>
    <property type="match status" value="1"/>
</dbReference>
<dbReference type="InterPro" id="IPR005467">
    <property type="entry name" value="His_kinase_dom"/>
</dbReference>
<gene>
    <name evidence="17" type="ORF">SAMN05216464_101533</name>
</gene>
<evidence type="ECO:0000259" key="15">
    <source>
        <dbReference type="PROSITE" id="PS50109"/>
    </source>
</evidence>
<dbReference type="SUPFAM" id="SSF55874">
    <property type="entry name" value="ATPase domain of HSP90 chaperone/DNA topoisomerase II/histidine kinase"/>
    <property type="match status" value="1"/>
</dbReference>
<dbReference type="InterPro" id="IPR003661">
    <property type="entry name" value="HisK_dim/P_dom"/>
</dbReference>
<dbReference type="Gene3D" id="2.130.10.10">
    <property type="entry name" value="YVTN repeat-like/Quinoprotein amine dehydrogenase"/>
    <property type="match status" value="3"/>
</dbReference>
<keyword evidence="18" id="KW-1185">Reference proteome</keyword>
<dbReference type="SUPFAM" id="SSF63829">
    <property type="entry name" value="Calcium-dependent phosphotriesterase"/>
    <property type="match status" value="2"/>
</dbReference>
<evidence type="ECO:0000256" key="2">
    <source>
        <dbReference type="ARBA" id="ARBA00012438"/>
    </source>
</evidence>
<dbReference type="GO" id="GO:0003700">
    <property type="term" value="F:DNA-binding transcription factor activity"/>
    <property type="evidence" value="ECO:0007669"/>
    <property type="project" value="InterPro"/>
</dbReference>
<dbReference type="PRINTS" id="PR00344">
    <property type="entry name" value="BCTRLSENSOR"/>
</dbReference>
<dbReference type="PROSITE" id="PS50109">
    <property type="entry name" value="HIS_KIN"/>
    <property type="match status" value="1"/>
</dbReference>
<evidence type="ECO:0000256" key="10">
    <source>
        <dbReference type="ARBA" id="ARBA00023125"/>
    </source>
</evidence>
<dbReference type="SUPFAM" id="SSF47384">
    <property type="entry name" value="Homodimeric domain of signal transducing histidine kinase"/>
    <property type="match status" value="1"/>
</dbReference>
<protein>
    <recommendedName>
        <fullName evidence="2">histidine kinase</fullName>
        <ecNumber evidence="2">2.7.13.3</ecNumber>
    </recommendedName>
</protein>
<keyword evidence="11" id="KW-0804">Transcription</keyword>
<keyword evidence="3 12" id="KW-0597">Phosphoprotein</keyword>
<keyword evidence="7" id="KW-0067">ATP-binding</keyword>
<dbReference type="SMART" id="SM00342">
    <property type="entry name" value="HTH_ARAC"/>
    <property type="match status" value="1"/>
</dbReference>
<dbReference type="GO" id="GO:0000155">
    <property type="term" value="F:phosphorelay sensor kinase activity"/>
    <property type="evidence" value="ECO:0007669"/>
    <property type="project" value="InterPro"/>
</dbReference>
<evidence type="ECO:0000256" key="8">
    <source>
        <dbReference type="ARBA" id="ARBA00023012"/>
    </source>
</evidence>
<keyword evidence="4" id="KW-0808">Transferase</keyword>
<dbReference type="FunFam" id="3.30.565.10:FF:000037">
    <property type="entry name" value="Hybrid sensor histidine kinase/response regulator"/>
    <property type="match status" value="1"/>
</dbReference>
<dbReference type="Gene3D" id="1.10.10.60">
    <property type="entry name" value="Homeodomain-like"/>
    <property type="match status" value="1"/>
</dbReference>
<dbReference type="CDD" id="cd00082">
    <property type="entry name" value="HisKA"/>
    <property type="match status" value="1"/>
</dbReference>
<evidence type="ECO:0000259" key="14">
    <source>
        <dbReference type="PROSITE" id="PS01124"/>
    </source>
</evidence>
<evidence type="ECO:0000313" key="17">
    <source>
        <dbReference type="EMBL" id="SDD36381.1"/>
    </source>
</evidence>
<dbReference type="PANTHER" id="PTHR43547">
    <property type="entry name" value="TWO-COMPONENT HISTIDINE KINASE"/>
    <property type="match status" value="1"/>
</dbReference>
<dbReference type="Pfam" id="PF00512">
    <property type="entry name" value="HisKA"/>
    <property type="match status" value="1"/>
</dbReference>
<dbReference type="InterPro" id="IPR011006">
    <property type="entry name" value="CheY-like_superfamily"/>
</dbReference>
<evidence type="ECO:0000256" key="13">
    <source>
        <dbReference type="SAM" id="SignalP"/>
    </source>
</evidence>
<dbReference type="SMART" id="SM00387">
    <property type="entry name" value="HATPase_c"/>
    <property type="match status" value="1"/>
</dbReference>
<dbReference type="PROSITE" id="PS50110">
    <property type="entry name" value="RESPONSE_REGULATORY"/>
    <property type="match status" value="1"/>
</dbReference>
<dbReference type="Pfam" id="PF07495">
    <property type="entry name" value="Y_Y_Y"/>
    <property type="match status" value="1"/>
</dbReference>
<dbReference type="EMBL" id="FNAI01000001">
    <property type="protein sequence ID" value="SDD36381.1"/>
    <property type="molecule type" value="Genomic_DNA"/>
</dbReference>
<reference evidence="17 18" key="1">
    <citation type="submission" date="2016-10" db="EMBL/GenBank/DDBJ databases">
        <authorList>
            <person name="de Groot N.N."/>
        </authorList>
    </citation>
    <scope>NUCLEOTIDE SEQUENCE [LARGE SCALE GENOMIC DNA]</scope>
    <source>
        <strain evidence="17 18">47C3B</strain>
    </source>
</reference>
<dbReference type="Proteomes" id="UP000199072">
    <property type="component" value="Unassembled WGS sequence"/>
</dbReference>
<dbReference type="Gene3D" id="3.40.50.2300">
    <property type="match status" value="1"/>
</dbReference>
<feature type="domain" description="HTH araC/xylS-type" evidence="14">
    <location>
        <begin position="1279"/>
        <end position="1378"/>
    </location>
</feature>
<dbReference type="InterPro" id="IPR011123">
    <property type="entry name" value="Y_Y_Y"/>
</dbReference>
<dbReference type="FunFam" id="1.10.287.130:FF:000045">
    <property type="entry name" value="Two-component system sensor histidine kinase/response regulator"/>
    <property type="match status" value="1"/>
</dbReference>
<comment type="catalytic activity">
    <reaction evidence="1">
        <text>ATP + protein L-histidine = ADP + protein N-phospho-L-histidine.</text>
        <dbReference type="EC" id="2.7.13.3"/>
    </reaction>
</comment>
<keyword evidence="5" id="KW-0547">Nucleotide-binding</keyword>
<dbReference type="SUPFAM" id="SSF46689">
    <property type="entry name" value="Homeodomain-like"/>
    <property type="match status" value="1"/>
</dbReference>
<dbReference type="PROSITE" id="PS01124">
    <property type="entry name" value="HTH_ARAC_FAMILY_2"/>
    <property type="match status" value="1"/>
</dbReference>
<dbReference type="SUPFAM" id="SSF52172">
    <property type="entry name" value="CheY-like"/>
    <property type="match status" value="1"/>
</dbReference>
<dbReference type="OrthoDB" id="9809670at2"/>
<dbReference type="Gene3D" id="2.60.40.10">
    <property type="entry name" value="Immunoglobulins"/>
    <property type="match status" value="1"/>
</dbReference>
<dbReference type="GO" id="GO:0005524">
    <property type="term" value="F:ATP binding"/>
    <property type="evidence" value="ECO:0007669"/>
    <property type="project" value="UniProtKB-KW"/>
</dbReference>
<dbReference type="InterPro" id="IPR015943">
    <property type="entry name" value="WD40/YVTN_repeat-like_dom_sf"/>
</dbReference>
<evidence type="ECO:0000256" key="12">
    <source>
        <dbReference type="PROSITE-ProRule" id="PRU00169"/>
    </source>
</evidence>
<dbReference type="Pfam" id="PF02518">
    <property type="entry name" value="HATPase_c"/>
    <property type="match status" value="1"/>
</dbReference>
<keyword evidence="9" id="KW-0805">Transcription regulation</keyword>
<evidence type="ECO:0000256" key="7">
    <source>
        <dbReference type="ARBA" id="ARBA00022840"/>
    </source>
</evidence>
<dbReference type="PROSITE" id="PS00041">
    <property type="entry name" value="HTH_ARAC_FAMILY_1"/>
    <property type="match status" value="1"/>
</dbReference>
<feature type="chain" id="PRO_5011683489" description="histidine kinase" evidence="13">
    <location>
        <begin position="22"/>
        <end position="1390"/>
    </location>
</feature>
<keyword evidence="6 17" id="KW-0418">Kinase</keyword>
<keyword evidence="13" id="KW-0732">Signal</keyword>
<evidence type="ECO:0000256" key="4">
    <source>
        <dbReference type="ARBA" id="ARBA00022679"/>
    </source>
</evidence>
<dbReference type="InterPro" id="IPR003594">
    <property type="entry name" value="HATPase_dom"/>
</dbReference>
<accession>A0A1G6U523</accession>
<dbReference type="Gene3D" id="1.10.287.130">
    <property type="match status" value="1"/>
</dbReference>
<feature type="domain" description="Response regulatory" evidence="16">
    <location>
        <begin position="1132"/>
        <end position="1247"/>
    </location>
</feature>
<sequence>MRLNVLLAFILLFGIYTSAFAQENKYQFSHLDISNGLSHNQVNCIYKDAQGFMWFGTLSGLNRYDGYTFKVFKHNVNDSTSINDDYIVNIFEGPSHNLWIETRNGFCIYNPQTEQFNSNIAPVLKSLKLPGVAVRKIKKDSRGDFWFLYDGSGIYRYNETSQQIYHYTHSNNSPVLLYANNVVDFAEDNKGNLWFAYDTGVIEMMNSKLNKISYRKLIVPANNSNKKRVYAITVDSDNDIWFYAPTINMGLYYLDPEANTIKYIDKETTETGLNTNIVNNIVQADDGLIWIGTDHGGINVLNKKNFKVNYLLNREDDTKSLVQNSVILYKDNAGIMWAGTFKEGISYYHKNIIRFPLYRHFASDPGSLSFEDVDKFVEDKEGNLWIGTNGGGLIYFNRKTGKYTQYKHNVRNNNSLSNDIIVSLCIDHNQKLWIGTYFGGMDGFDGKTFTHYRHDDNVATSVSDDRIYSIIEDSSHRLWVGTFAGGLNLFDPITKFFSRPFTQAQIQSPYISSIFEDKDGNIWVGGYMGINVILKQSGRVIHYVHDTRTSNSLIADNVNSITQDSRGLMWIATRDGLSILNTKTKRFTSLVKEDGLPDNSILNILEDNDHMMWLSTSGGLCRIALKPVNKKYSFRFKNFDESDGLQAREFNVNAALKTQKGELIFGGGHGFNIFDPQNIQTNTNKPKLIFTDLQLLNNSVAANEAINGHVILSKAISATHSISLNHAENVFTIEFAALNFFNPNKVKYQYMLEGFDKSWLTAYNNVRKATYTNLDGGNYVFKVRASNADGLWDNNVISLNIKVNPPFWKSSLAYAFYVLIVAGGLLFIRHRGIQKIRKQFIAEQEKKEIQLIIEQERQEIERMHEIDKLKTKFLTNVSHEFRTPLSLIMAPVDKMLHHAANADQKLQLNMISKNARRLLNLVNQLLDFRKMEVHELKLHTKPGDIVNFIKEASLSFTDIADQKGIGFLFDTDVDTFKTSFDHDKIERILFNLLSNAFKFTPAGGHVSVLLNMMACDGANELKFIEIKVMDTGIGIPKDKQECIFERFFQNNLPGSMLNQGSGIGLAITKEFVYMHQGKISVESEPEHGSCFIVHLPVPALDDLEISLDDTENEPHTENVDPFKVQKSGKKPTLLLVEDNDDFRFYLKDNMKDMFHIIEASNGKEGWQKALALHPDIMVSDISMPEMNGKELCRKIKNDSRTSHIPIILLTALIGEEEELKGLEIGANDYMTKPFNFEILISKIKNLLNLQATFKKTYTRQLDIQINEPAIASVDEKFVKEIVTYIGENMLNPALSVNELSRHMGMNRNTLYKKLLTITGKSPVEYIRLLRLRKAAHLLEYSRMNIAEVSYEVGFNTPQYFAKSFKDEFNMLPSEFVLQKRGLHQEKINIS</sequence>
<dbReference type="PANTHER" id="PTHR43547:SF2">
    <property type="entry name" value="HYBRID SIGNAL TRANSDUCTION HISTIDINE KINASE C"/>
    <property type="match status" value="1"/>
</dbReference>
<evidence type="ECO:0000256" key="11">
    <source>
        <dbReference type="ARBA" id="ARBA00023163"/>
    </source>
</evidence>
<dbReference type="InterPro" id="IPR004358">
    <property type="entry name" value="Sig_transdc_His_kin-like_C"/>
</dbReference>
<evidence type="ECO:0000256" key="3">
    <source>
        <dbReference type="ARBA" id="ARBA00022553"/>
    </source>
</evidence>
<dbReference type="Gene3D" id="3.30.565.10">
    <property type="entry name" value="Histidine kinase-like ATPase, C-terminal domain"/>
    <property type="match status" value="1"/>
</dbReference>
<proteinExistence type="predicted"/>
<keyword evidence="10" id="KW-0238">DNA-binding</keyword>
<evidence type="ECO:0000259" key="16">
    <source>
        <dbReference type="PROSITE" id="PS50110"/>
    </source>
</evidence>
<dbReference type="InterPro" id="IPR011110">
    <property type="entry name" value="Reg_prop"/>
</dbReference>
<dbReference type="InterPro" id="IPR018060">
    <property type="entry name" value="HTH_AraC"/>
</dbReference>
<dbReference type="InterPro" id="IPR018062">
    <property type="entry name" value="HTH_AraC-typ_CS"/>
</dbReference>
<dbReference type="STRING" id="1391627.SAMN05216464_101533"/>
<evidence type="ECO:0000313" key="18">
    <source>
        <dbReference type="Proteomes" id="UP000199072"/>
    </source>
</evidence>
<dbReference type="InterPro" id="IPR009057">
    <property type="entry name" value="Homeodomain-like_sf"/>
</dbReference>